<keyword evidence="5" id="KW-0479">Metal-binding</keyword>
<dbReference type="OrthoDB" id="1678912at2759"/>
<dbReference type="InterPro" id="IPR001841">
    <property type="entry name" value="Znf_RING"/>
</dbReference>
<dbReference type="InterPro" id="IPR001606">
    <property type="entry name" value="ARID_dom"/>
</dbReference>
<dbReference type="Pfam" id="PF02373">
    <property type="entry name" value="JmjC"/>
    <property type="match status" value="1"/>
</dbReference>
<keyword evidence="6" id="KW-0677">Repeat</keyword>
<evidence type="ECO:0000256" key="14">
    <source>
        <dbReference type="SAM" id="MobiDB-lite"/>
    </source>
</evidence>
<dbReference type="PROSITE" id="PS51183">
    <property type="entry name" value="JMJN"/>
    <property type="match status" value="1"/>
</dbReference>
<dbReference type="Pfam" id="PF08429">
    <property type="entry name" value="PLU-1"/>
    <property type="match status" value="1"/>
</dbReference>
<dbReference type="GO" id="GO:0000785">
    <property type="term" value="C:chromatin"/>
    <property type="evidence" value="ECO:0007669"/>
    <property type="project" value="TreeGrafter"/>
</dbReference>
<dbReference type="InterPro" id="IPR019787">
    <property type="entry name" value="Znf_PHD-finger"/>
</dbReference>
<dbReference type="PROSITE" id="PS51184">
    <property type="entry name" value="JMJC"/>
    <property type="match status" value="1"/>
</dbReference>
<comment type="caution">
    <text evidence="19">The sequence shown here is derived from an EMBL/GenBank/DDBJ whole genome shotgun (WGS) entry which is preliminary data.</text>
</comment>
<dbReference type="PROSITE" id="PS01359">
    <property type="entry name" value="ZF_PHD_1"/>
    <property type="match status" value="2"/>
</dbReference>
<evidence type="ECO:0000259" key="17">
    <source>
        <dbReference type="PROSITE" id="PS51183"/>
    </source>
</evidence>
<keyword evidence="7 13" id="KW-0863">Zinc-finger</keyword>
<proteinExistence type="inferred from homology"/>
<dbReference type="GO" id="GO:0006355">
    <property type="term" value="P:regulation of DNA-templated transcription"/>
    <property type="evidence" value="ECO:0007669"/>
    <property type="project" value="TreeGrafter"/>
</dbReference>
<feature type="region of interest" description="Disordered" evidence="14">
    <location>
        <begin position="726"/>
        <end position="771"/>
    </location>
</feature>
<reference evidence="19 20" key="1">
    <citation type="journal article" date="2007" name="Proc. Natl. Acad. Sci. U.S.A.">
        <title>Dandruff-associated Malassezia genomes reveal convergent and divergent virulence traits shared with plant and human fungal pathogens.</title>
        <authorList>
            <person name="Xu J."/>
            <person name="Saunders C.W."/>
            <person name="Hu P."/>
            <person name="Grant R.A."/>
            <person name="Boekhout T."/>
            <person name="Kuramae E.E."/>
            <person name="Kronstad J.W."/>
            <person name="Deangelis Y.M."/>
            <person name="Reeder N.L."/>
            <person name="Johnstone K.R."/>
            <person name="Leland M."/>
            <person name="Fieno A.M."/>
            <person name="Begley W.M."/>
            <person name="Sun Y."/>
            <person name="Lacey M.P."/>
            <person name="Chaudhary T."/>
            <person name="Keough T."/>
            <person name="Chu L."/>
            <person name="Sears R."/>
            <person name="Yuan B."/>
            <person name="Dawson T.L.Jr."/>
        </authorList>
    </citation>
    <scope>NUCLEOTIDE SEQUENCE [LARGE SCALE GENOMIC DNA]</scope>
    <source>
        <strain evidence="20">ATCC MYA-4612 / CBS 7966</strain>
    </source>
</reference>
<organism evidence="19 20">
    <name type="scientific">Malassezia globosa (strain ATCC MYA-4612 / CBS 7966)</name>
    <name type="common">Dandruff-associated fungus</name>
    <dbReference type="NCBI Taxonomy" id="425265"/>
    <lineage>
        <taxon>Eukaryota</taxon>
        <taxon>Fungi</taxon>
        <taxon>Dikarya</taxon>
        <taxon>Basidiomycota</taxon>
        <taxon>Ustilaginomycotina</taxon>
        <taxon>Malasseziomycetes</taxon>
        <taxon>Malasseziales</taxon>
        <taxon>Malasseziaceae</taxon>
        <taxon>Malassezia</taxon>
    </lineage>
</organism>
<comment type="similarity">
    <text evidence="3">Belongs to the JARID1 histone demethylase family.</text>
</comment>
<dbReference type="PROSITE" id="PS50016">
    <property type="entry name" value="ZF_PHD_2"/>
    <property type="match status" value="2"/>
</dbReference>
<feature type="region of interest" description="Disordered" evidence="14">
    <location>
        <begin position="1474"/>
        <end position="1534"/>
    </location>
</feature>
<feature type="domain" description="PHD-type" evidence="15">
    <location>
        <begin position="1333"/>
        <end position="1381"/>
    </location>
</feature>
<dbReference type="PANTHER" id="PTHR10694">
    <property type="entry name" value="LYSINE-SPECIFIC DEMETHYLASE"/>
    <property type="match status" value="1"/>
</dbReference>
<dbReference type="Pfam" id="PF02928">
    <property type="entry name" value="zf-C5HC2"/>
    <property type="match status" value="1"/>
</dbReference>
<comment type="subcellular location">
    <subcellularLocation>
        <location evidence="2">Nucleus</location>
    </subcellularLocation>
</comment>
<dbReference type="KEGG" id="mgl:MGL_2159"/>
<evidence type="ECO:0000256" key="13">
    <source>
        <dbReference type="PROSITE-ProRule" id="PRU00146"/>
    </source>
</evidence>
<dbReference type="SUPFAM" id="SSF51197">
    <property type="entry name" value="Clavaminate synthase-like"/>
    <property type="match status" value="1"/>
</dbReference>
<feature type="compositionally biased region" description="Low complexity" evidence="14">
    <location>
        <begin position="1273"/>
        <end position="1305"/>
    </location>
</feature>
<dbReference type="InterPro" id="IPR048615">
    <property type="entry name" value="KDM5_C-hel"/>
</dbReference>
<feature type="compositionally biased region" description="Polar residues" evidence="14">
    <location>
        <begin position="1481"/>
        <end position="1498"/>
    </location>
</feature>
<dbReference type="SMART" id="SM00545">
    <property type="entry name" value="JmjN"/>
    <property type="match status" value="1"/>
</dbReference>
<evidence type="ECO:0000256" key="8">
    <source>
        <dbReference type="ARBA" id="ARBA00022833"/>
    </source>
</evidence>
<dbReference type="GeneID" id="5855011"/>
<dbReference type="InterPro" id="IPR036431">
    <property type="entry name" value="ARID_dom_sf"/>
</dbReference>
<dbReference type="OMA" id="NRGYHMY"/>
<evidence type="ECO:0000256" key="4">
    <source>
        <dbReference type="ARBA" id="ARBA00012902"/>
    </source>
</evidence>
<evidence type="ECO:0000256" key="2">
    <source>
        <dbReference type="ARBA" id="ARBA00004123"/>
    </source>
</evidence>
<evidence type="ECO:0000313" key="19">
    <source>
        <dbReference type="EMBL" id="EDP43491.1"/>
    </source>
</evidence>
<dbReference type="InParanoid" id="A8Q274"/>
<dbReference type="Pfam" id="PF00628">
    <property type="entry name" value="PHD"/>
    <property type="match status" value="2"/>
</dbReference>
<evidence type="ECO:0000256" key="11">
    <source>
        <dbReference type="ARBA" id="ARBA00023242"/>
    </source>
</evidence>
<dbReference type="InterPro" id="IPR013083">
    <property type="entry name" value="Znf_RING/FYVE/PHD"/>
</dbReference>
<sequence length="1700" mass="188231">MADKHMPPPIPTGATTPRHMPARTKPRLFELEDAPVFYPTWDEFQDPLKYIEWTARADGGNGAEYGIAKIVPPSGWHMDFCVDESTFRFRTRVQRLNELSAEGRVAQNYVEQLEQFHAQQGHGRVHIPQLSHRPIDLYALKRAVAVCGSDSWTDVAQRLGYDVENTPKCVSALQSAYARLVEPFEAFIEKLRLSKANGDDAKSQGPLPTVTNTQERTTACSDCSVCKGHAKPIVTCAECEQSYHLKCVTPPLSQVPRGDWICPTCLVRTGGDFGFDDGETHSLYSFWRRCHAFEQLWASRAGWTDWDSISLSEREDRVEAEFWRLVHSAEELVDVEYGADVHSTTHGHASPTMEGHPRNAYARSGWNLNNLPILHGSLLRYIRSEISGMTAPWIYIGMMFSAFCWHNEDHYTYSINYQHFGATKTWYGVPGAHAEAFESAMERIAPELFAACPDLLLQLVTMMSPELAKREGVRMYACNQHPNEFVVTYPKAYHSGLNHGFNLNEAVNFALPDWVMQGLECVRRYQKHARQPVFSHDELLVSIALHSQQLSTAAWLHPAFDDMVSRELAGRARIRSSICAAGPDVDEEPFDQDVEVACAHCKTLCYLSHVVSLHSAASKAACLAHAEQVHGRHPATWMLRVRHSDDFLRTHASRLAERAAAPLAWQQRVRRFLVQHPRPPLRTLRMLTQEGEKIPLRLPEHACLEQFLSRAEPWIEQARVFLSKRQAKQGGRRAKAVEPKRGESTLRRSGSAAGPGISSTSTDSSCASSESTVAVDRSPAKLLALHERAVSLPFDAPELQQLNAVVDQMHAFCAQASTYLDRDAETRDALSYVDEAERVLAQGELLHVDLPEVAALHRWIAHVRWFSEVQDIGSGFLTRDEVAELEKEANACGISASHPMRLTLEQRMQRGMAWDSAALALLEQSPVVSQAALHDLLNVPADVATSSDIRARVHALEHKAAQWHSTITTVYEHTHPSAQLRTSDVPDHVPYLSEARQVLADAHAARVELPHAASIEAAIVLHDEWNAELAHILQLSGPDAIEAVREFCERTIRTANAEAVNRGACDAPTCAPILSYPPVPYPAPRSVEAPCLCFEARTDRTTSVACAQCCTVYHLRCLDRKTKPSRGWRCAFCDVTQLRTWLTNRRAISQLPLVALLQNAKYQRDQLRFVPVNFVRLQAAVRATVEFGVAVAMQFQAGRLPSILIDAPAKTGQAIDLPPPSPQLRHIARRALACPIDVLLLGDSAPQHHQHVPNVLDVFLPAFHITPRMHSGSTSLKGKRSASSSSMSLSQTKEVAATAQPRAPARAPPPRKRAKRARFTFREELRLASLPPDMYCFCGAPDNGTMVQCDRCSHWFHSACMCIQDTTALQDKWFCPVCCFRQRIKYAHADVKIRDVTGETDPAAPSQPDYFVDVAGSLKSQSTPVLKRQACVAPRRIILHLCEFEPAIPAAELSHSAGDSSAVAAAARPAHFRPSIHDESGASTSASAPVTDSTTSHIPASLSHAPPAKRARLEPLARPPPSQRPTISLPVSEEERHRLGRANLLRRGVSEAMMNAYPMGWDGESIVCQIAPDCHVLLGPHISLAHDDPDGTHLLRMAMEGLVPWASYIRSPSMWHPGPPSTTMPPPRLPSITAMRPDATSQTFPTMAPPMSSGQHIPPHVPHASSMPPLDRSSITQTPIAPPAPPALPAHSMAPHTYMP</sequence>
<dbReference type="Proteomes" id="UP000008837">
    <property type="component" value="Unassembled WGS sequence"/>
</dbReference>
<dbReference type="EC" id="1.14.11.67" evidence="4"/>
<dbReference type="CDD" id="cd16100">
    <property type="entry name" value="ARID"/>
    <property type="match status" value="1"/>
</dbReference>
<keyword evidence="8" id="KW-0862">Zinc</keyword>
<keyword evidence="20" id="KW-1185">Reference proteome</keyword>
<dbReference type="SMART" id="SM01014">
    <property type="entry name" value="ARID"/>
    <property type="match status" value="1"/>
</dbReference>
<comment type="catalytic activity">
    <reaction evidence="12">
        <text>N(6),N(6),N(6)-trimethyl-L-lysyl(4)-[histone H3] + 3 2-oxoglutarate + 3 O2 = L-lysyl(4)-[histone H3] + 3 formaldehyde + 3 succinate + 3 CO2</text>
        <dbReference type="Rhea" id="RHEA:60208"/>
        <dbReference type="Rhea" id="RHEA-COMP:15537"/>
        <dbReference type="Rhea" id="RHEA-COMP:15547"/>
        <dbReference type="ChEBI" id="CHEBI:15379"/>
        <dbReference type="ChEBI" id="CHEBI:16526"/>
        <dbReference type="ChEBI" id="CHEBI:16810"/>
        <dbReference type="ChEBI" id="CHEBI:16842"/>
        <dbReference type="ChEBI" id="CHEBI:29969"/>
        <dbReference type="ChEBI" id="CHEBI:30031"/>
        <dbReference type="ChEBI" id="CHEBI:61961"/>
        <dbReference type="EC" id="1.14.11.67"/>
    </reaction>
</comment>
<accession>A8Q274</accession>
<dbReference type="Gene3D" id="3.30.40.10">
    <property type="entry name" value="Zinc/RING finger domain, C3HC4 (zinc finger)"/>
    <property type="match status" value="3"/>
</dbReference>
<dbReference type="EMBL" id="AAYY01000007">
    <property type="protein sequence ID" value="EDP43491.1"/>
    <property type="molecule type" value="Genomic_DNA"/>
</dbReference>
<dbReference type="InterPro" id="IPR011011">
    <property type="entry name" value="Znf_FYVE_PHD"/>
</dbReference>
<protein>
    <recommendedName>
        <fullName evidence="4">[histone H3]-trimethyl-L-lysine(4) demethylase</fullName>
        <ecNumber evidence="4">1.14.11.67</ecNumber>
    </recommendedName>
</protein>
<dbReference type="Gene3D" id="2.60.120.650">
    <property type="entry name" value="Cupin"/>
    <property type="match status" value="1"/>
</dbReference>
<evidence type="ECO:0000256" key="5">
    <source>
        <dbReference type="ARBA" id="ARBA00022723"/>
    </source>
</evidence>
<dbReference type="GO" id="GO:0005634">
    <property type="term" value="C:nucleus"/>
    <property type="evidence" value="ECO:0007669"/>
    <property type="project" value="UniProtKB-SubCell"/>
</dbReference>
<feature type="region of interest" description="Disordered" evidence="14">
    <location>
        <begin position="1269"/>
        <end position="1315"/>
    </location>
</feature>
<evidence type="ECO:0000256" key="10">
    <source>
        <dbReference type="ARBA" id="ARBA00023004"/>
    </source>
</evidence>
<evidence type="ECO:0000256" key="6">
    <source>
        <dbReference type="ARBA" id="ARBA00022737"/>
    </source>
</evidence>
<evidence type="ECO:0000256" key="9">
    <source>
        <dbReference type="ARBA" id="ARBA00023002"/>
    </source>
</evidence>
<dbReference type="SMART" id="SM00501">
    <property type="entry name" value="BRIGHT"/>
    <property type="match status" value="1"/>
</dbReference>
<dbReference type="InterPro" id="IPR003349">
    <property type="entry name" value="JmjN"/>
</dbReference>
<dbReference type="SMART" id="SM00558">
    <property type="entry name" value="JmjC"/>
    <property type="match status" value="1"/>
</dbReference>
<dbReference type="PROSITE" id="PS51011">
    <property type="entry name" value="ARID"/>
    <property type="match status" value="1"/>
</dbReference>
<comment type="cofactor">
    <cofactor evidence="1">
        <name>Fe(2+)</name>
        <dbReference type="ChEBI" id="CHEBI:29033"/>
    </cofactor>
</comment>
<evidence type="ECO:0000259" key="15">
    <source>
        <dbReference type="PROSITE" id="PS50016"/>
    </source>
</evidence>
<evidence type="ECO:0000259" key="16">
    <source>
        <dbReference type="PROSITE" id="PS51011"/>
    </source>
</evidence>
<dbReference type="GO" id="GO:0034647">
    <property type="term" value="F:histone H3K4me/H3K4me2/H3K4me3 demethylase activity"/>
    <property type="evidence" value="ECO:0007669"/>
    <property type="project" value="UniProtKB-EC"/>
</dbReference>
<dbReference type="Pfam" id="PF02375">
    <property type="entry name" value="JmjN"/>
    <property type="match status" value="1"/>
</dbReference>
<keyword evidence="9" id="KW-0560">Oxidoreductase</keyword>
<dbReference type="GO" id="GO:0008270">
    <property type="term" value="F:zinc ion binding"/>
    <property type="evidence" value="ECO:0007669"/>
    <property type="project" value="UniProtKB-KW"/>
</dbReference>
<dbReference type="InterPro" id="IPR001965">
    <property type="entry name" value="Znf_PHD"/>
</dbReference>
<gene>
    <name evidence="19" type="ORF">MGL_2159</name>
</gene>
<feature type="region of interest" description="Disordered" evidence="14">
    <location>
        <begin position="1"/>
        <end position="22"/>
    </location>
</feature>
<feature type="compositionally biased region" description="Low complexity" evidence="14">
    <location>
        <begin position="758"/>
        <end position="771"/>
    </location>
</feature>
<dbReference type="Pfam" id="PF01388">
    <property type="entry name" value="ARID"/>
    <property type="match status" value="1"/>
</dbReference>
<dbReference type="SUPFAM" id="SSF57903">
    <property type="entry name" value="FYVE/PHD zinc finger"/>
    <property type="match status" value="3"/>
</dbReference>
<dbReference type="InterPro" id="IPR003347">
    <property type="entry name" value="JmjC_dom"/>
</dbReference>
<feature type="region of interest" description="Disordered" evidence="14">
    <location>
        <begin position="1641"/>
        <end position="1700"/>
    </location>
</feature>
<evidence type="ECO:0000259" key="18">
    <source>
        <dbReference type="PROSITE" id="PS51184"/>
    </source>
</evidence>
<keyword evidence="11" id="KW-0539">Nucleus</keyword>
<dbReference type="FunCoup" id="A8Q274">
    <property type="interactions" value="394"/>
</dbReference>
<dbReference type="Pfam" id="PF21323">
    <property type="entry name" value="KDM5_C-hel"/>
    <property type="match status" value="1"/>
</dbReference>
<dbReference type="InterPro" id="IPR013637">
    <property type="entry name" value="Lys_sp_deMease-like_dom"/>
</dbReference>
<dbReference type="InterPro" id="IPR004198">
    <property type="entry name" value="Znf_C5HC2"/>
</dbReference>
<evidence type="ECO:0000256" key="12">
    <source>
        <dbReference type="ARBA" id="ARBA00048734"/>
    </source>
</evidence>
<dbReference type="InterPro" id="IPR019786">
    <property type="entry name" value="Zinc_finger_PHD-type_CS"/>
</dbReference>
<name>A8Q274_MALGO</name>
<evidence type="ECO:0000256" key="3">
    <source>
        <dbReference type="ARBA" id="ARBA00006801"/>
    </source>
</evidence>
<dbReference type="VEuPathDB" id="FungiDB:MGL_2159"/>
<feature type="compositionally biased region" description="Low complexity" evidence="14">
    <location>
        <begin position="1689"/>
        <end position="1700"/>
    </location>
</feature>
<evidence type="ECO:0000256" key="7">
    <source>
        <dbReference type="ARBA" id="ARBA00022771"/>
    </source>
</evidence>
<dbReference type="PANTHER" id="PTHR10694:SF33">
    <property type="entry name" value="LYSINE-SPECIFIC DEMETHYLASE 5"/>
    <property type="match status" value="1"/>
</dbReference>
<dbReference type="SMART" id="SM00249">
    <property type="entry name" value="PHD"/>
    <property type="match status" value="3"/>
</dbReference>
<dbReference type="GO" id="GO:0003677">
    <property type="term" value="F:DNA binding"/>
    <property type="evidence" value="ECO:0007669"/>
    <property type="project" value="InterPro"/>
</dbReference>
<feature type="domain" description="JmjC" evidence="18">
    <location>
        <begin position="360"/>
        <end position="526"/>
    </location>
</feature>
<evidence type="ECO:0000313" key="20">
    <source>
        <dbReference type="Proteomes" id="UP000008837"/>
    </source>
</evidence>
<evidence type="ECO:0000256" key="1">
    <source>
        <dbReference type="ARBA" id="ARBA00001954"/>
    </source>
</evidence>
<dbReference type="SMART" id="SM00184">
    <property type="entry name" value="RING"/>
    <property type="match status" value="2"/>
</dbReference>
<feature type="domain" description="PHD-type" evidence="15">
    <location>
        <begin position="220"/>
        <end position="268"/>
    </location>
</feature>
<feature type="domain" description="ARID" evidence="16">
    <location>
        <begin position="103"/>
        <end position="189"/>
    </location>
</feature>
<dbReference type="SUPFAM" id="SSF46774">
    <property type="entry name" value="ARID-like"/>
    <property type="match status" value="1"/>
</dbReference>
<dbReference type="Gene3D" id="1.10.150.60">
    <property type="entry name" value="ARID DNA-binding domain"/>
    <property type="match status" value="1"/>
</dbReference>
<feature type="domain" description="JmjN" evidence="17">
    <location>
        <begin position="34"/>
        <end position="79"/>
    </location>
</feature>
<dbReference type="STRING" id="425265.A8Q274"/>
<feature type="compositionally biased region" description="Basic and acidic residues" evidence="14">
    <location>
        <begin position="735"/>
        <end position="746"/>
    </location>
</feature>
<keyword evidence="10" id="KW-0408">Iron</keyword>
<dbReference type="RefSeq" id="XP_001730705.1">
    <property type="nucleotide sequence ID" value="XM_001730653.1"/>
</dbReference>